<dbReference type="RefSeq" id="WP_205006917.1">
    <property type="nucleotide sequence ID" value="NZ_CBCRXA010000008.1"/>
</dbReference>
<protein>
    <submittedName>
        <fullName evidence="3">Gas vesicle protein</fullName>
    </submittedName>
</protein>
<dbReference type="PANTHER" id="PTHR35792:SF3">
    <property type="entry name" value="IG HYPOTHETICAL 17707"/>
    <property type="match status" value="1"/>
</dbReference>
<accession>A0ABS2Q9A0</accession>
<organism evidence="3 4">
    <name type="scientific">Sporolactobacillus spathodeae</name>
    <dbReference type="NCBI Taxonomy" id="1465502"/>
    <lineage>
        <taxon>Bacteria</taxon>
        <taxon>Bacillati</taxon>
        <taxon>Bacillota</taxon>
        <taxon>Bacilli</taxon>
        <taxon>Bacillales</taxon>
        <taxon>Sporolactobacillaceae</taxon>
        <taxon>Sporolactobacillus</taxon>
    </lineage>
</organism>
<evidence type="ECO:0000256" key="1">
    <source>
        <dbReference type="SAM" id="MobiDB-lite"/>
    </source>
</evidence>
<evidence type="ECO:0000256" key="2">
    <source>
        <dbReference type="SAM" id="Phobius"/>
    </source>
</evidence>
<dbReference type="Proteomes" id="UP000823201">
    <property type="component" value="Unassembled WGS sequence"/>
</dbReference>
<evidence type="ECO:0000313" key="4">
    <source>
        <dbReference type="Proteomes" id="UP000823201"/>
    </source>
</evidence>
<dbReference type="PANTHER" id="PTHR35792">
    <property type="entry name" value="GENERAL STRESS PROTEIN"/>
    <property type="match status" value="1"/>
</dbReference>
<feature type="region of interest" description="Disordered" evidence="1">
    <location>
        <begin position="110"/>
        <end position="134"/>
    </location>
</feature>
<gene>
    <name evidence="3" type="ORF">JOC27_001807</name>
</gene>
<keyword evidence="2" id="KW-0812">Transmembrane</keyword>
<reference evidence="3 4" key="1">
    <citation type="submission" date="2021-01" db="EMBL/GenBank/DDBJ databases">
        <title>Genomic Encyclopedia of Type Strains, Phase IV (KMG-IV): sequencing the most valuable type-strain genomes for metagenomic binning, comparative biology and taxonomic classification.</title>
        <authorList>
            <person name="Goeker M."/>
        </authorList>
    </citation>
    <scope>NUCLEOTIDE SEQUENCE [LARGE SCALE GENOMIC DNA]</scope>
    <source>
        <strain evidence="3 4">DSM 100968</strain>
    </source>
</reference>
<dbReference type="Pfam" id="PF12732">
    <property type="entry name" value="YtxH"/>
    <property type="match status" value="1"/>
</dbReference>
<sequence>MGKFLSYTLGAIIGGVVGGATVLLTTPKRGEEFRNDLKEKASNFQQPLKDAANNLSAVKERVMALKEDSVPVLKSTVSDIGNLLKDWKEDIQPYLTRIKNNVVQLEAAKEKLSNKMTEQAPEKKPGEEQTPPSL</sequence>
<proteinExistence type="predicted"/>
<feature type="transmembrane region" description="Helical" evidence="2">
    <location>
        <begin position="6"/>
        <end position="25"/>
    </location>
</feature>
<dbReference type="InterPro" id="IPR024623">
    <property type="entry name" value="YtxH"/>
</dbReference>
<keyword evidence="2" id="KW-1133">Transmembrane helix</keyword>
<comment type="caution">
    <text evidence="3">The sequence shown here is derived from an EMBL/GenBank/DDBJ whole genome shotgun (WGS) entry which is preliminary data.</text>
</comment>
<name>A0ABS2Q9A0_9BACL</name>
<dbReference type="InterPro" id="IPR052928">
    <property type="entry name" value="Desiccation-related_membrane"/>
</dbReference>
<evidence type="ECO:0000313" key="3">
    <source>
        <dbReference type="EMBL" id="MBM7658354.1"/>
    </source>
</evidence>
<keyword evidence="2" id="KW-0472">Membrane</keyword>
<keyword evidence="4" id="KW-1185">Reference proteome</keyword>
<dbReference type="EMBL" id="JAFBEV010000015">
    <property type="protein sequence ID" value="MBM7658354.1"/>
    <property type="molecule type" value="Genomic_DNA"/>
</dbReference>